<proteinExistence type="predicted"/>
<sequence>MRGQRHIDIETTQIVQAPDRKRPQPPVLSPTHHRRIERPPTEVENRDGGAHRDLLAEDFGAVGGGGDRLRQETHPGQGRDLRGALEDRAAHRTPVRRISQHRLSRAQPRSGGLVGDPPQTRGKQLLHRNLPVTQQDRALINAPLGMRLEPPRLGSSQTLRVTTGMKVPAGIEEHPGRQQRRTVEEQRTRLLTVTTDNSNGMGGAEIDGKPNRGLHDVLLTQYRTKENPWGGKGRVWAFGHCGWGGR</sequence>
<keyword evidence="3" id="KW-1185">Reference proteome</keyword>
<dbReference type="EMBL" id="FNAD01000015">
    <property type="protein sequence ID" value="SDE21348.1"/>
    <property type="molecule type" value="Genomic_DNA"/>
</dbReference>
<feature type="compositionally biased region" description="Basic and acidic residues" evidence="1">
    <location>
        <begin position="67"/>
        <end position="90"/>
    </location>
</feature>
<dbReference type="AlphaFoldDB" id="A0A1G7B2L0"/>
<evidence type="ECO:0000313" key="3">
    <source>
        <dbReference type="Proteomes" id="UP000198949"/>
    </source>
</evidence>
<feature type="compositionally biased region" description="Basic residues" evidence="1">
    <location>
        <begin position="91"/>
        <end position="104"/>
    </location>
</feature>
<feature type="region of interest" description="Disordered" evidence="1">
    <location>
        <begin position="1"/>
        <end position="118"/>
    </location>
</feature>
<accession>A0A1G7B2L0</accession>
<evidence type="ECO:0000313" key="2">
    <source>
        <dbReference type="EMBL" id="SDE21348.1"/>
    </source>
</evidence>
<gene>
    <name evidence="2" type="ORF">SAMN05216270_115114</name>
</gene>
<organism evidence="2 3">
    <name type="scientific">Glycomyces harbinensis</name>
    <dbReference type="NCBI Taxonomy" id="58114"/>
    <lineage>
        <taxon>Bacteria</taxon>
        <taxon>Bacillati</taxon>
        <taxon>Actinomycetota</taxon>
        <taxon>Actinomycetes</taxon>
        <taxon>Glycomycetales</taxon>
        <taxon>Glycomycetaceae</taxon>
        <taxon>Glycomyces</taxon>
    </lineage>
</organism>
<reference evidence="3" key="1">
    <citation type="submission" date="2016-10" db="EMBL/GenBank/DDBJ databases">
        <authorList>
            <person name="Varghese N."/>
            <person name="Submissions S."/>
        </authorList>
    </citation>
    <scope>NUCLEOTIDE SEQUENCE [LARGE SCALE GENOMIC DNA]</scope>
    <source>
        <strain evidence="3">CGMCC 4.3516</strain>
    </source>
</reference>
<protein>
    <submittedName>
        <fullName evidence="2">Uncharacterized protein</fullName>
    </submittedName>
</protein>
<evidence type="ECO:0000256" key="1">
    <source>
        <dbReference type="SAM" id="MobiDB-lite"/>
    </source>
</evidence>
<feature type="compositionally biased region" description="Basic and acidic residues" evidence="1">
    <location>
        <begin position="37"/>
        <end position="55"/>
    </location>
</feature>
<dbReference type="Proteomes" id="UP000198949">
    <property type="component" value="Unassembled WGS sequence"/>
</dbReference>
<name>A0A1G7B2L0_9ACTN</name>